<protein>
    <submittedName>
        <fullName evidence="1">Uncharacterized protein</fullName>
    </submittedName>
</protein>
<keyword evidence="2" id="KW-1185">Reference proteome</keyword>
<reference evidence="2" key="2">
    <citation type="submission" date="2015-01" db="EMBL/GenBank/DDBJ databases">
        <title>Evolutionary Origins and Diversification of the Mycorrhizal Mutualists.</title>
        <authorList>
            <consortium name="DOE Joint Genome Institute"/>
            <consortium name="Mycorrhizal Genomics Consortium"/>
            <person name="Kohler A."/>
            <person name="Kuo A."/>
            <person name="Nagy L.G."/>
            <person name="Floudas D."/>
            <person name="Copeland A."/>
            <person name="Barry K.W."/>
            <person name="Cichocki N."/>
            <person name="Veneault-Fourrey C."/>
            <person name="LaButti K."/>
            <person name="Lindquist E.A."/>
            <person name="Lipzen A."/>
            <person name="Lundell T."/>
            <person name="Morin E."/>
            <person name="Murat C."/>
            <person name="Riley R."/>
            <person name="Ohm R."/>
            <person name="Sun H."/>
            <person name="Tunlid A."/>
            <person name="Henrissat B."/>
            <person name="Grigoriev I.V."/>
            <person name="Hibbett D.S."/>
            <person name="Martin F."/>
        </authorList>
    </citation>
    <scope>NUCLEOTIDE SEQUENCE [LARGE SCALE GENOMIC DNA]</scope>
    <source>
        <strain evidence="2">LaAM-08-1</strain>
    </source>
</reference>
<gene>
    <name evidence="1" type="ORF">K443DRAFT_679874</name>
</gene>
<dbReference type="AlphaFoldDB" id="A0A0C9XUF3"/>
<dbReference type="Proteomes" id="UP000054477">
    <property type="component" value="Unassembled WGS sequence"/>
</dbReference>
<proteinExistence type="predicted"/>
<reference evidence="1 2" key="1">
    <citation type="submission" date="2014-04" db="EMBL/GenBank/DDBJ databases">
        <authorList>
            <consortium name="DOE Joint Genome Institute"/>
            <person name="Kuo A."/>
            <person name="Kohler A."/>
            <person name="Nagy L.G."/>
            <person name="Floudas D."/>
            <person name="Copeland A."/>
            <person name="Barry K.W."/>
            <person name="Cichocki N."/>
            <person name="Veneault-Fourrey C."/>
            <person name="LaButti K."/>
            <person name="Lindquist E.A."/>
            <person name="Lipzen A."/>
            <person name="Lundell T."/>
            <person name="Morin E."/>
            <person name="Murat C."/>
            <person name="Sun H."/>
            <person name="Tunlid A."/>
            <person name="Henrissat B."/>
            <person name="Grigoriev I.V."/>
            <person name="Hibbett D.S."/>
            <person name="Martin F."/>
            <person name="Nordberg H.P."/>
            <person name="Cantor M.N."/>
            <person name="Hua S.X."/>
        </authorList>
    </citation>
    <scope>NUCLEOTIDE SEQUENCE [LARGE SCALE GENOMIC DNA]</scope>
    <source>
        <strain evidence="1 2">LaAM-08-1</strain>
    </source>
</reference>
<sequence>MPQSADIACNDLARPSSDQPILITLSSTIPVADMALPITGYRAGVPSEREVERLQQAIPIPSGLLSSYPPTSPLIASVMDAGLRSVDTEMAVAFNQAEGPLQEAVDCLQQSTPILTGPCSLQIYIFSF</sequence>
<evidence type="ECO:0000313" key="1">
    <source>
        <dbReference type="EMBL" id="KIJ99517.1"/>
    </source>
</evidence>
<dbReference type="HOGENOM" id="CLU_1777755_0_0_1"/>
<organism evidence="1 2">
    <name type="scientific">Laccaria amethystina LaAM-08-1</name>
    <dbReference type="NCBI Taxonomy" id="1095629"/>
    <lineage>
        <taxon>Eukaryota</taxon>
        <taxon>Fungi</taxon>
        <taxon>Dikarya</taxon>
        <taxon>Basidiomycota</taxon>
        <taxon>Agaricomycotina</taxon>
        <taxon>Agaricomycetes</taxon>
        <taxon>Agaricomycetidae</taxon>
        <taxon>Agaricales</taxon>
        <taxon>Agaricineae</taxon>
        <taxon>Hydnangiaceae</taxon>
        <taxon>Laccaria</taxon>
    </lineage>
</organism>
<dbReference type="EMBL" id="KN838645">
    <property type="protein sequence ID" value="KIJ99517.1"/>
    <property type="molecule type" value="Genomic_DNA"/>
</dbReference>
<evidence type="ECO:0000313" key="2">
    <source>
        <dbReference type="Proteomes" id="UP000054477"/>
    </source>
</evidence>
<accession>A0A0C9XUF3</accession>
<name>A0A0C9XUF3_9AGAR</name>